<name>A0A6N2YPA3_9ENTR</name>
<accession>A0A6N2YPA3</accession>
<evidence type="ECO:0000313" key="2">
    <source>
        <dbReference type="EMBL" id="VYT67222.1"/>
    </source>
</evidence>
<feature type="transmembrane region" description="Helical" evidence="1">
    <location>
        <begin position="64"/>
        <end position="82"/>
    </location>
</feature>
<sequence>MILLFVFHCVILASPWLSGLIILRLIFTGQYKVLLWWLLPWGIAVLALWLCCLCYGVTFNFSSVLYLTTPAILSAGLLFWLLRNAAKPGAVICAHLSGVAVFILFQSLAPGASVFSELVEAREQSVAMRQLRQLDQASDDVKARLQDEDFRQQALAWSAAAPDMPASTFQALISSGANPFKAGWYEMYPQDASSFSMRSPLSYAVRNNNLTAVRMFSEMLADNAPGSADYRDRVQHDNPLRFDIHLSTAAKTDRIAMMKTLLHRMPALLDDNVYEGFVSEGDAESLQFLWGIAPPENPALQEQAQTLINTIKNGT</sequence>
<feature type="transmembrane region" description="Helical" evidence="1">
    <location>
        <begin position="34"/>
        <end position="58"/>
    </location>
</feature>
<dbReference type="RefSeq" id="WP_156564427.1">
    <property type="nucleotide sequence ID" value="NZ_CACRTZ010000001.1"/>
</dbReference>
<evidence type="ECO:0000256" key="1">
    <source>
        <dbReference type="SAM" id="Phobius"/>
    </source>
</evidence>
<feature type="transmembrane region" description="Helical" evidence="1">
    <location>
        <begin position="89"/>
        <end position="109"/>
    </location>
</feature>
<proteinExistence type="predicted"/>
<reference evidence="2" key="1">
    <citation type="submission" date="2019-11" db="EMBL/GenBank/DDBJ databases">
        <authorList>
            <person name="Feng L."/>
        </authorList>
    </citation>
    <scope>NUCLEOTIDE SEQUENCE</scope>
    <source>
        <strain evidence="2">EMassiliensisLFYP7</strain>
    </source>
</reference>
<dbReference type="InterPro" id="IPR036770">
    <property type="entry name" value="Ankyrin_rpt-contain_sf"/>
</dbReference>
<dbReference type="EMBL" id="CACRTZ010000001">
    <property type="protein sequence ID" value="VYT67222.1"/>
    <property type="molecule type" value="Genomic_DNA"/>
</dbReference>
<organism evidence="2">
    <name type="scientific">Phytobacter massiliensis</name>
    <dbReference type="NCBI Taxonomy" id="1485952"/>
    <lineage>
        <taxon>Bacteria</taxon>
        <taxon>Pseudomonadati</taxon>
        <taxon>Pseudomonadota</taxon>
        <taxon>Gammaproteobacteria</taxon>
        <taxon>Enterobacterales</taxon>
        <taxon>Enterobacteriaceae</taxon>
        <taxon>Phytobacter</taxon>
    </lineage>
</organism>
<feature type="transmembrane region" description="Helical" evidence="1">
    <location>
        <begin position="6"/>
        <end position="27"/>
    </location>
</feature>
<dbReference type="AlphaFoldDB" id="A0A6N2YPA3"/>
<gene>
    <name evidence="2" type="ORF">EMLFYP7_00194</name>
</gene>
<dbReference type="Gene3D" id="1.25.40.20">
    <property type="entry name" value="Ankyrin repeat-containing domain"/>
    <property type="match status" value="1"/>
</dbReference>
<keyword evidence="1" id="KW-1133">Transmembrane helix</keyword>
<protein>
    <submittedName>
        <fullName evidence="2">Uncharacterized protein</fullName>
    </submittedName>
</protein>
<keyword evidence="1" id="KW-0812">Transmembrane</keyword>
<keyword evidence="1" id="KW-0472">Membrane</keyword>